<keyword evidence="2" id="KW-0812">Transmembrane</keyword>
<accession>A0A5C5BDV9</accession>
<organism evidence="3 4">
    <name type="scientific">Miniimonas arenae</name>
    <dbReference type="NCBI Taxonomy" id="676201"/>
    <lineage>
        <taxon>Bacteria</taxon>
        <taxon>Bacillati</taxon>
        <taxon>Actinomycetota</taxon>
        <taxon>Actinomycetes</taxon>
        <taxon>Micrococcales</taxon>
        <taxon>Beutenbergiaceae</taxon>
        <taxon>Miniimonas</taxon>
    </lineage>
</organism>
<evidence type="ECO:0000313" key="4">
    <source>
        <dbReference type="Proteomes" id="UP000313849"/>
    </source>
</evidence>
<feature type="transmembrane region" description="Helical" evidence="2">
    <location>
        <begin position="74"/>
        <end position="100"/>
    </location>
</feature>
<keyword evidence="2" id="KW-0472">Membrane</keyword>
<dbReference type="PANTHER" id="PTHR39419">
    <property type="entry name" value="SLL0814 PROTEIN"/>
    <property type="match status" value="1"/>
</dbReference>
<feature type="transmembrane region" description="Helical" evidence="2">
    <location>
        <begin position="112"/>
        <end position="134"/>
    </location>
</feature>
<feature type="transmembrane region" description="Helical" evidence="2">
    <location>
        <begin position="48"/>
        <end position="67"/>
    </location>
</feature>
<dbReference type="RefSeq" id="WP_139986474.1">
    <property type="nucleotide sequence ID" value="NZ_VENP01000016.1"/>
</dbReference>
<sequence length="329" mass="34614">MLRSTAVRPPAAHRVPMGRVVAGQVAWIALLAALAVQASFAITWGGTLRQTVASVCLMALTAVLHAASVGGWRFALGVGGGVAALGLVAEAVGVATGFPFGEYAYTGGLGPSVLGVSALVLLAWTTLAYPAWVVARRLVPVRRVPGTGREAWWRWVARHLVAAWALTAWDVFLDPQMVDAGNWGWANPEPSLPGTPGIPLTNYAGWLGVSFAMAVLISASYTWARRAATPGAGDVGTRATQWPDAIPYAVYVWTWLTCVAGNLTFWPRPSVALAGGLAMGVIAVPLLVTLWRGRLRFGPRAPDTPRNQRTPDTPGTPDTRGTPGGGDPR</sequence>
<feature type="region of interest" description="Disordered" evidence="1">
    <location>
        <begin position="299"/>
        <end position="329"/>
    </location>
</feature>
<dbReference type="Proteomes" id="UP000313849">
    <property type="component" value="Unassembled WGS sequence"/>
</dbReference>
<evidence type="ECO:0000313" key="3">
    <source>
        <dbReference type="EMBL" id="TNU75081.1"/>
    </source>
</evidence>
<dbReference type="PANTHER" id="PTHR39419:SF1">
    <property type="entry name" value="SLL0814 PROTEIN"/>
    <property type="match status" value="1"/>
</dbReference>
<proteinExistence type="predicted"/>
<feature type="transmembrane region" description="Helical" evidence="2">
    <location>
        <begin position="271"/>
        <end position="291"/>
    </location>
</feature>
<feature type="transmembrane region" description="Helical" evidence="2">
    <location>
        <begin position="21"/>
        <end position="42"/>
    </location>
</feature>
<dbReference type="EMBL" id="VENP01000016">
    <property type="protein sequence ID" value="TNU75081.1"/>
    <property type="molecule type" value="Genomic_DNA"/>
</dbReference>
<name>A0A5C5BDV9_9MICO</name>
<gene>
    <name evidence="3" type="ORF">FH969_05940</name>
</gene>
<dbReference type="AlphaFoldDB" id="A0A5C5BDV9"/>
<protein>
    <submittedName>
        <fullName evidence="3">Carotenoid biosynthesis protein</fullName>
    </submittedName>
</protein>
<keyword evidence="2" id="KW-1133">Transmembrane helix</keyword>
<dbReference type="OrthoDB" id="9811293at2"/>
<feature type="transmembrane region" description="Helical" evidence="2">
    <location>
        <begin position="155"/>
        <end position="173"/>
    </location>
</feature>
<comment type="caution">
    <text evidence="3">The sequence shown here is derived from an EMBL/GenBank/DDBJ whole genome shotgun (WGS) entry which is preliminary data.</text>
</comment>
<feature type="transmembrane region" description="Helical" evidence="2">
    <location>
        <begin position="203"/>
        <end position="224"/>
    </location>
</feature>
<evidence type="ECO:0000256" key="2">
    <source>
        <dbReference type="SAM" id="Phobius"/>
    </source>
</evidence>
<evidence type="ECO:0000256" key="1">
    <source>
        <dbReference type="SAM" id="MobiDB-lite"/>
    </source>
</evidence>
<dbReference type="InterPro" id="IPR007354">
    <property type="entry name" value="CruF-like"/>
</dbReference>
<keyword evidence="4" id="KW-1185">Reference proteome</keyword>
<reference evidence="3 4" key="1">
    <citation type="submission" date="2019-06" db="EMBL/GenBank/DDBJ databases">
        <title>Draft genome sequence of Miniimonas arenae KCTC 19750T isolated from sea sand.</title>
        <authorList>
            <person name="Park S.-J."/>
        </authorList>
    </citation>
    <scope>NUCLEOTIDE SEQUENCE [LARGE SCALE GENOMIC DNA]</scope>
    <source>
        <strain evidence="3 4">KCTC 19750</strain>
    </source>
</reference>
<dbReference type="Pfam" id="PF04240">
    <property type="entry name" value="Caroten_synth"/>
    <property type="match status" value="1"/>
</dbReference>
<feature type="compositionally biased region" description="Low complexity" evidence="1">
    <location>
        <begin position="310"/>
        <end position="321"/>
    </location>
</feature>
<feature type="transmembrane region" description="Helical" evidence="2">
    <location>
        <begin position="245"/>
        <end position="265"/>
    </location>
</feature>